<dbReference type="InterPro" id="IPR023809">
    <property type="entry name" value="Thiopep_bacteriocin_synth_dom"/>
</dbReference>
<accession>A0A3S9Y4L9</accession>
<feature type="domain" description="Thiopeptide-type bacteriocin biosynthesis" evidence="1">
    <location>
        <begin position="3"/>
        <end position="341"/>
    </location>
</feature>
<proteinExistence type="predicted"/>
<protein>
    <recommendedName>
        <fullName evidence="1">Thiopeptide-type bacteriocin biosynthesis domain-containing protein</fullName>
    </recommendedName>
</protein>
<dbReference type="InterPro" id="IPR054643">
    <property type="entry name" value="TbtD_PbtD_pyrid"/>
</dbReference>
<evidence type="ECO:0000313" key="3">
    <source>
        <dbReference type="Proteomes" id="UP000275579"/>
    </source>
</evidence>
<organism evidence="2 3">
    <name type="scientific">Streptomyces lydicus</name>
    <dbReference type="NCBI Taxonomy" id="47763"/>
    <lineage>
        <taxon>Bacteria</taxon>
        <taxon>Bacillati</taxon>
        <taxon>Actinomycetota</taxon>
        <taxon>Actinomycetes</taxon>
        <taxon>Kitasatosporales</taxon>
        <taxon>Streptomycetaceae</taxon>
        <taxon>Streptomyces</taxon>
    </lineage>
</organism>
<dbReference type="AlphaFoldDB" id="A0A3S9Y4L9"/>
<dbReference type="Proteomes" id="UP000275579">
    <property type="component" value="Chromosome"/>
</dbReference>
<dbReference type="Pfam" id="PF14028">
    <property type="entry name" value="Lant_dehydr_C"/>
    <property type="match status" value="1"/>
</dbReference>
<dbReference type="NCBIfam" id="NF045556">
    <property type="entry name" value="TbtD_PbtD_pyrid"/>
    <property type="match status" value="1"/>
</dbReference>
<name>A0A3S9Y4L9_9ACTN</name>
<evidence type="ECO:0000259" key="1">
    <source>
        <dbReference type="Pfam" id="PF14028"/>
    </source>
</evidence>
<dbReference type="EMBL" id="CP029042">
    <property type="protein sequence ID" value="AZS69930.1"/>
    <property type="molecule type" value="Genomic_DNA"/>
</dbReference>
<sequence>MMWRSFHVHYYDHDKSGLLLDAVRPFLQRIAPQVSGAHYLLHWLRGSHVRINVNAEPESFAATVLPALDEVIKPYLAAHPSTAVIDAATLEAQHARLAQLEHEPGPVTPLYADNSVHEAGHDQRLHVLGSVQAADLLADFYDATTPLAFEMLDHAHRRGNPLAGLCFDTMIATAHALSGVGLRRGFVSFRSHAEAFLSWWPEAEGLRQAWDRHYTAHAGKLAERVRHVMRAVESPTQPGGLVCRWVQEAAPFSQRGAELLAAGELSMDPPWAGRFSEDDELITEMARKSAFHNHPRPAGEAVDQLWFDQYRLILNYTYLQLTRLGLSPVERFLLCHLAANTVEDLYGVAATEVRLPAPGELLRSAASPRESP</sequence>
<evidence type="ECO:0000313" key="2">
    <source>
        <dbReference type="EMBL" id="AZS69930.1"/>
    </source>
</evidence>
<reference evidence="2 3" key="1">
    <citation type="submission" date="2018-04" db="EMBL/GenBank/DDBJ databases">
        <title>Complete genome sequences of Streptomyces lydicus strain WYEC and characterization of antagonistic properties of biological control agents.</title>
        <authorList>
            <person name="Mariita R.M."/>
            <person name="Sello J.K."/>
        </authorList>
    </citation>
    <scope>NUCLEOTIDE SEQUENCE [LARGE SCALE GENOMIC DNA]</scope>
    <source>
        <strain evidence="2 3">WYEC 108</strain>
    </source>
</reference>
<gene>
    <name evidence="2" type="ORF">DDE74_02250</name>
</gene>
<dbReference type="RefSeq" id="WP_127149161.1">
    <property type="nucleotide sequence ID" value="NZ_CP029042.1"/>
</dbReference>